<protein>
    <submittedName>
        <fullName evidence="2">DinB family protein</fullName>
    </submittedName>
</protein>
<evidence type="ECO:0000259" key="1">
    <source>
        <dbReference type="Pfam" id="PF12867"/>
    </source>
</evidence>
<dbReference type="AlphaFoldDB" id="A0A9X1NNP5"/>
<gene>
    <name evidence="2" type="ORF">LR394_36585</name>
</gene>
<reference evidence="2" key="1">
    <citation type="submission" date="2021-11" db="EMBL/GenBank/DDBJ databases">
        <title>Streptomyces corallinus and Kineosporia corallina sp. nov., two new coral-derived marine actinobacteria.</title>
        <authorList>
            <person name="Buangrab K."/>
            <person name="Sutthacheep M."/>
            <person name="Yeemin T."/>
            <person name="Harunari E."/>
            <person name="Igarashi Y."/>
            <person name="Sripreechasak P."/>
            <person name="Kanchanasin P."/>
            <person name="Tanasupawat S."/>
            <person name="Phongsopitanun W."/>
        </authorList>
    </citation>
    <scope>NUCLEOTIDE SEQUENCE</scope>
    <source>
        <strain evidence="2">JCM 31032</strain>
    </source>
</reference>
<comment type="caution">
    <text evidence="2">The sequence shown here is derived from an EMBL/GenBank/DDBJ whole genome shotgun (WGS) entry which is preliminary data.</text>
</comment>
<name>A0A9X1NNP5_9ACTN</name>
<accession>A0A9X1NNP5</accession>
<dbReference type="Pfam" id="PF12867">
    <property type="entry name" value="DinB_2"/>
    <property type="match status" value="1"/>
</dbReference>
<evidence type="ECO:0000313" key="3">
    <source>
        <dbReference type="Proteomes" id="UP001138997"/>
    </source>
</evidence>
<dbReference type="Proteomes" id="UP001138997">
    <property type="component" value="Unassembled WGS sequence"/>
</dbReference>
<evidence type="ECO:0000313" key="2">
    <source>
        <dbReference type="EMBL" id="MCD5316428.1"/>
    </source>
</evidence>
<organism evidence="2 3">
    <name type="scientific">Kineosporia babensis</name>
    <dbReference type="NCBI Taxonomy" id="499548"/>
    <lineage>
        <taxon>Bacteria</taxon>
        <taxon>Bacillati</taxon>
        <taxon>Actinomycetota</taxon>
        <taxon>Actinomycetes</taxon>
        <taxon>Kineosporiales</taxon>
        <taxon>Kineosporiaceae</taxon>
        <taxon>Kineosporia</taxon>
    </lineage>
</organism>
<dbReference type="EMBL" id="JAJOMB010000030">
    <property type="protein sequence ID" value="MCD5316428.1"/>
    <property type="molecule type" value="Genomic_DNA"/>
</dbReference>
<dbReference type="InterPro" id="IPR024775">
    <property type="entry name" value="DinB-like"/>
</dbReference>
<proteinExistence type="predicted"/>
<dbReference type="RefSeq" id="WP_231449280.1">
    <property type="nucleotide sequence ID" value="NZ_JAJOMB010000030.1"/>
</dbReference>
<dbReference type="SUPFAM" id="SSF109854">
    <property type="entry name" value="DinB/YfiT-like putative metalloenzymes"/>
    <property type="match status" value="1"/>
</dbReference>
<keyword evidence="3" id="KW-1185">Reference proteome</keyword>
<feature type="domain" description="DinB-like" evidence="1">
    <location>
        <begin position="12"/>
        <end position="163"/>
    </location>
</feature>
<dbReference type="InterPro" id="IPR034660">
    <property type="entry name" value="DinB/YfiT-like"/>
</dbReference>
<sequence>MESSRRDLLRWQFDLAWSFFEYHLERLEDGDFLWEPGPLCWTMNPQADGTWEPDWAESEPDPIPVPTIAWTSWHLTWWLGSALEQAAGREPLDPLTVAWPGVGEPAVTLLRELGAQWVAVLDGLDDETLAAATSYPWPADAGRTVADTAAWVNAELMKNAAEIGTLRLMKASGETSAG</sequence>